<proteinExistence type="predicted"/>
<evidence type="ECO:0000313" key="3">
    <source>
        <dbReference type="EMBL" id="AAT61312.1"/>
    </source>
</evidence>
<dbReference type="InterPro" id="IPR003675">
    <property type="entry name" value="Rce1/LyrA-like_dom"/>
</dbReference>
<feature type="domain" description="CAAX prenyl protease 2/Lysostaphin resistance protein A-like" evidence="2">
    <location>
        <begin position="134"/>
        <end position="220"/>
    </location>
</feature>
<dbReference type="PATRIC" id="fig|281309.8.peg.253"/>
<feature type="transmembrane region" description="Helical" evidence="1">
    <location>
        <begin position="188"/>
        <end position="203"/>
    </location>
</feature>
<dbReference type="MEROPS" id="G05.007"/>
<dbReference type="PANTHER" id="PTHR36435:SF6">
    <property type="entry name" value="ABORTIVE INFECTION PROTEIN"/>
    <property type="match status" value="1"/>
</dbReference>
<organism evidence="3 4">
    <name type="scientific">Bacillus thuringiensis subsp. konkukian (strain 97-27)</name>
    <dbReference type="NCBI Taxonomy" id="281309"/>
    <lineage>
        <taxon>Bacteria</taxon>
        <taxon>Bacillati</taxon>
        <taxon>Bacillota</taxon>
        <taxon>Bacilli</taxon>
        <taxon>Bacillales</taxon>
        <taxon>Bacillaceae</taxon>
        <taxon>Bacillus</taxon>
        <taxon>Bacillus cereus group</taxon>
    </lineage>
</organism>
<keyword evidence="3" id="KW-0378">Hydrolase</keyword>
<feature type="transmembrane region" description="Helical" evidence="1">
    <location>
        <begin position="49"/>
        <end position="70"/>
    </location>
</feature>
<dbReference type="GO" id="GO:0004175">
    <property type="term" value="F:endopeptidase activity"/>
    <property type="evidence" value="ECO:0007669"/>
    <property type="project" value="UniProtKB-ARBA"/>
</dbReference>
<keyword evidence="1" id="KW-1133">Transmembrane helix</keyword>
<gene>
    <name evidence="3" type="ordered locus">BT9727_0237</name>
</gene>
<reference evidence="3 4" key="1">
    <citation type="journal article" date="2006" name="J. Bacteriol.">
        <title>Pathogenomic sequence analysis of Bacillus cereus and Bacillus thuringiensis isolates closely related to Bacillus anthracis.</title>
        <authorList>
            <person name="Han C.S."/>
            <person name="Xie G."/>
            <person name="Challacombe J.F."/>
            <person name="Altherr M.R."/>
            <person name="Bhotika S.S."/>
            <person name="Brown N."/>
            <person name="Bruce D."/>
            <person name="Campbell C.S."/>
            <person name="Campbell M.L."/>
            <person name="Chen J."/>
            <person name="Chertkov O."/>
            <person name="Cleland C."/>
            <person name="Dimitrijevic M."/>
            <person name="Doggett N.A."/>
            <person name="Fawcett J.J."/>
            <person name="Glavina T."/>
            <person name="Goodwin L.A."/>
            <person name="Green L.D."/>
            <person name="Hill K.K."/>
            <person name="Hitchcock P."/>
            <person name="Jackson P.J."/>
            <person name="Keim P."/>
            <person name="Kewalramani A.R."/>
            <person name="Longmire J."/>
            <person name="Lucas S."/>
            <person name="Malfatti S."/>
            <person name="McMurry K."/>
            <person name="Meincke L.J."/>
            <person name="Misra M."/>
            <person name="Moseman B.L."/>
            <person name="Mundt M."/>
            <person name="Munk A.C."/>
            <person name="Okinaka R.T."/>
            <person name="Parson-Quintana B."/>
            <person name="Reilly L.P."/>
            <person name="Richardson P."/>
            <person name="Robinson D.L."/>
            <person name="Rubin E."/>
            <person name="Saunders E."/>
            <person name="Tapia R."/>
            <person name="Tesmer J.G."/>
            <person name="Thayer N."/>
            <person name="Thompson L.S."/>
            <person name="Tice H."/>
            <person name="Ticknor L.O."/>
            <person name="Wills P.L."/>
            <person name="Brettin T.S."/>
            <person name="Gilna P."/>
        </authorList>
    </citation>
    <scope>NUCLEOTIDE SEQUENCE [LARGE SCALE GENOMIC DNA]</scope>
    <source>
        <strain evidence="3 4">97-27</strain>
    </source>
</reference>
<dbReference type="HOGENOM" id="CLU_079560_0_0_9"/>
<accession>Q6HPC9</accession>
<evidence type="ECO:0000259" key="2">
    <source>
        <dbReference type="Pfam" id="PF02517"/>
    </source>
</evidence>
<feature type="transmembrane region" description="Helical" evidence="1">
    <location>
        <begin position="12"/>
        <end position="29"/>
    </location>
</feature>
<dbReference type="InterPro" id="IPR052710">
    <property type="entry name" value="CAAX_protease"/>
</dbReference>
<sequence>MVKPFEKTILVGYRYIHFNAVIINCWITTSSETGLYDNRGFTREEKFQLITGHWAIISFFIALCIVLWLLRTDIRDRHLDTKRSTVPATIGWIFIGFFLAFFSQSIAGMIEMYVLGIKPGSENTARLMDIARTTPWFLIVISIIGPILEEIVFRKILFGTLYKKFNFFIAAIISSLVFAAIHFDFTHLLVYTAMGLVFAFLYVKTKRIIVPIAAHVAMNTLVAVAQVLVSNEQIQEMIKEAEKMQGFIGGFLV</sequence>
<feature type="transmembrane region" description="Helical" evidence="1">
    <location>
        <begin position="165"/>
        <end position="182"/>
    </location>
</feature>
<name>Q6HPC9_BACHK</name>
<dbReference type="KEGG" id="btk:BT9727_0237"/>
<keyword evidence="3" id="KW-0645">Protease</keyword>
<dbReference type="GO" id="GO:0006508">
    <property type="term" value="P:proteolysis"/>
    <property type="evidence" value="ECO:0007669"/>
    <property type="project" value="UniProtKB-KW"/>
</dbReference>
<evidence type="ECO:0000256" key="1">
    <source>
        <dbReference type="SAM" id="Phobius"/>
    </source>
</evidence>
<dbReference type="EMBL" id="AE017355">
    <property type="protein sequence ID" value="AAT61312.1"/>
    <property type="molecule type" value="Genomic_DNA"/>
</dbReference>
<dbReference type="PANTHER" id="PTHR36435">
    <property type="entry name" value="SLR1288 PROTEIN"/>
    <property type="match status" value="1"/>
</dbReference>
<protein>
    <submittedName>
        <fullName evidence="3">Possible CAAX amino terminal protease family</fullName>
    </submittedName>
</protein>
<evidence type="ECO:0000313" key="4">
    <source>
        <dbReference type="Proteomes" id="UP000001301"/>
    </source>
</evidence>
<dbReference type="Pfam" id="PF02517">
    <property type="entry name" value="Rce1-like"/>
    <property type="match status" value="1"/>
</dbReference>
<feature type="transmembrane region" description="Helical" evidence="1">
    <location>
        <begin position="208"/>
        <end position="229"/>
    </location>
</feature>
<dbReference type="Proteomes" id="UP000001301">
    <property type="component" value="Chromosome"/>
</dbReference>
<feature type="transmembrane region" description="Helical" evidence="1">
    <location>
        <begin position="90"/>
        <end position="115"/>
    </location>
</feature>
<keyword evidence="1" id="KW-0812">Transmembrane</keyword>
<dbReference type="AlphaFoldDB" id="Q6HPC9"/>
<feature type="transmembrane region" description="Helical" evidence="1">
    <location>
        <begin position="135"/>
        <end position="153"/>
    </location>
</feature>
<keyword evidence="1" id="KW-0472">Membrane</keyword>
<dbReference type="GO" id="GO:0080120">
    <property type="term" value="P:CAAX-box protein maturation"/>
    <property type="evidence" value="ECO:0007669"/>
    <property type="project" value="UniProtKB-ARBA"/>
</dbReference>